<dbReference type="GO" id="GO:0060271">
    <property type="term" value="P:cilium assembly"/>
    <property type="evidence" value="ECO:0007669"/>
    <property type="project" value="TreeGrafter"/>
</dbReference>
<keyword evidence="4" id="KW-1185">Reference proteome</keyword>
<dbReference type="GO" id="GO:0005929">
    <property type="term" value="C:cilium"/>
    <property type="evidence" value="ECO:0007669"/>
    <property type="project" value="TreeGrafter"/>
</dbReference>
<dbReference type="Pfam" id="PF00085">
    <property type="entry name" value="Thioredoxin"/>
    <property type="match status" value="1"/>
</dbReference>
<dbReference type="InterPro" id="IPR036249">
    <property type="entry name" value="Thioredoxin-like_sf"/>
</dbReference>
<organism evidence="3 4">
    <name type="scientific">Dimorphilus gyrociliatus</name>
    <dbReference type="NCBI Taxonomy" id="2664684"/>
    <lineage>
        <taxon>Eukaryota</taxon>
        <taxon>Metazoa</taxon>
        <taxon>Spiralia</taxon>
        <taxon>Lophotrochozoa</taxon>
        <taxon>Annelida</taxon>
        <taxon>Polychaeta</taxon>
        <taxon>Polychaeta incertae sedis</taxon>
        <taxon>Dinophilidae</taxon>
        <taxon>Dimorphilus</taxon>
    </lineage>
</organism>
<dbReference type="EMBL" id="CAJFCJ010000008">
    <property type="protein sequence ID" value="CAD5118322.1"/>
    <property type="molecule type" value="Genomic_DNA"/>
</dbReference>
<feature type="signal peptide" evidence="1">
    <location>
        <begin position="1"/>
        <end position="18"/>
    </location>
</feature>
<proteinExistence type="predicted"/>
<sequence>MYFKSITLLLLTICGSISFSLEYLDPFLEFNPFSPVSLPDSEEEVVTTEPKTVSQTCKRKIFPWDFIEKKIVDDKLYSRSCKRVKCNPKNITDFLNARTQVLNSSQSINTFSMNNRSGDVCVVVMFYANWCRFSAKAAPHYNALGRLFYNLDVVAIDGVHFNNLNQKFGTVSVPNIVILHNSKPIARFNGSTRNLESMIYFVRNVTGLTTNYTNWTLLPEDYLGPVPTVALEKTDYCLWGSWAFIVIICLKKITSFVKTRAFQGEVEVHRLEN</sequence>
<dbReference type="AlphaFoldDB" id="A0A7I8VRI5"/>
<name>A0A7I8VRI5_9ANNE</name>
<feature type="domain" description="Thioredoxin" evidence="2">
    <location>
        <begin position="102"/>
        <end position="207"/>
    </location>
</feature>
<dbReference type="SUPFAM" id="SSF52833">
    <property type="entry name" value="Thioredoxin-like"/>
    <property type="match status" value="1"/>
</dbReference>
<protein>
    <submittedName>
        <fullName evidence="3">DgyrCDS7035</fullName>
    </submittedName>
</protein>
<dbReference type="Gene3D" id="3.40.30.10">
    <property type="entry name" value="Glutaredoxin"/>
    <property type="match status" value="1"/>
</dbReference>
<dbReference type="OrthoDB" id="1899781at2759"/>
<evidence type="ECO:0000259" key="2">
    <source>
        <dbReference type="PROSITE" id="PS51352"/>
    </source>
</evidence>
<dbReference type="InterPro" id="IPR042418">
    <property type="entry name" value="TXNDC15"/>
</dbReference>
<dbReference type="PANTHER" id="PTHR14684:SF2">
    <property type="entry name" value="THIOREDOXIN DOMAIN-CONTAINING PROTEIN 15"/>
    <property type="match status" value="1"/>
</dbReference>
<dbReference type="PANTHER" id="PTHR14684">
    <property type="entry name" value="THIOREDOXIN DOMAIN-CONTAINING PROTEIN 15"/>
    <property type="match status" value="1"/>
</dbReference>
<dbReference type="PROSITE" id="PS51352">
    <property type="entry name" value="THIOREDOXIN_2"/>
    <property type="match status" value="1"/>
</dbReference>
<evidence type="ECO:0000256" key="1">
    <source>
        <dbReference type="SAM" id="SignalP"/>
    </source>
</evidence>
<keyword evidence="1" id="KW-0732">Signal</keyword>
<gene>
    <name evidence="3" type="ORF">DGYR_LOCUS6715</name>
</gene>
<evidence type="ECO:0000313" key="3">
    <source>
        <dbReference type="EMBL" id="CAD5118322.1"/>
    </source>
</evidence>
<feature type="chain" id="PRO_5029683753" evidence="1">
    <location>
        <begin position="19"/>
        <end position="273"/>
    </location>
</feature>
<reference evidence="3 4" key="1">
    <citation type="submission" date="2020-08" db="EMBL/GenBank/DDBJ databases">
        <authorList>
            <person name="Hejnol A."/>
        </authorList>
    </citation>
    <scope>NUCLEOTIDE SEQUENCE [LARGE SCALE GENOMIC DNA]</scope>
</reference>
<dbReference type="Proteomes" id="UP000549394">
    <property type="component" value="Unassembled WGS sequence"/>
</dbReference>
<accession>A0A7I8VRI5</accession>
<evidence type="ECO:0000313" key="4">
    <source>
        <dbReference type="Proteomes" id="UP000549394"/>
    </source>
</evidence>
<comment type="caution">
    <text evidence="3">The sequence shown here is derived from an EMBL/GenBank/DDBJ whole genome shotgun (WGS) entry which is preliminary data.</text>
</comment>
<dbReference type="InterPro" id="IPR013766">
    <property type="entry name" value="Thioredoxin_domain"/>
</dbReference>